<protein>
    <submittedName>
        <fullName evidence="1">Uncharacterized protein</fullName>
    </submittedName>
</protein>
<dbReference type="Proteomes" id="UP001528823">
    <property type="component" value="Unassembled WGS sequence"/>
</dbReference>
<feature type="non-terminal residue" evidence="1">
    <location>
        <position position="1"/>
    </location>
</feature>
<evidence type="ECO:0000313" key="2">
    <source>
        <dbReference type="Proteomes" id="UP001528823"/>
    </source>
</evidence>
<keyword evidence="2" id="KW-1185">Reference proteome</keyword>
<name>A0ABT5ULR4_9GAMM</name>
<sequence length="65" mass="7462">LYLLNQIAILFKYTAANGLGIVIIRNIFETYVEKNKPLAVYFSKKFIQDSPMFLSKFNSLVPTCI</sequence>
<accession>A0ABT5ULR4</accession>
<comment type="caution">
    <text evidence="1">The sequence shown here is derived from an EMBL/GenBank/DDBJ whole genome shotgun (WGS) entry which is preliminary data.</text>
</comment>
<evidence type="ECO:0000313" key="1">
    <source>
        <dbReference type="EMBL" id="MDE1465959.1"/>
    </source>
</evidence>
<reference evidence="1 2" key="1">
    <citation type="submission" date="2022-11" db="EMBL/GenBank/DDBJ databases">
        <title>Spartinivicinus poritis sp. nov., isolated from scleractinian coral Porites lutea.</title>
        <authorList>
            <person name="Zhang G."/>
            <person name="Cai L."/>
            <person name="Wei Q."/>
        </authorList>
    </citation>
    <scope>NUCLEOTIDE SEQUENCE [LARGE SCALE GENOMIC DNA]</scope>
    <source>
        <strain evidence="1 2">A2-2</strain>
    </source>
</reference>
<dbReference type="RefSeq" id="WP_274692257.1">
    <property type="nucleotide sequence ID" value="NZ_JAPMOU010000107.1"/>
</dbReference>
<gene>
    <name evidence="1" type="ORF">ORQ98_28770</name>
</gene>
<dbReference type="EMBL" id="JAPMOU010000107">
    <property type="protein sequence ID" value="MDE1465959.1"/>
    <property type="molecule type" value="Genomic_DNA"/>
</dbReference>
<proteinExistence type="predicted"/>
<organism evidence="1 2">
    <name type="scientific">Spartinivicinus poritis</name>
    <dbReference type="NCBI Taxonomy" id="2994640"/>
    <lineage>
        <taxon>Bacteria</taxon>
        <taxon>Pseudomonadati</taxon>
        <taxon>Pseudomonadota</taxon>
        <taxon>Gammaproteobacteria</taxon>
        <taxon>Oceanospirillales</taxon>
        <taxon>Zooshikellaceae</taxon>
        <taxon>Spartinivicinus</taxon>
    </lineage>
</organism>